<accession>A0A2A7SEX2</accession>
<comment type="caution">
    <text evidence="1">The sequence shown here is derived from an EMBL/GenBank/DDBJ whole genome shotgun (WGS) entry which is preliminary data.</text>
</comment>
<reference evidence="2" key="1">
    <citation type="submission" date="2017-09" db="EMBL/GenBank/DDBJ databases">
        <title>FDA dAtabase for Regulatory Grade micrObial Sequences (FDA-ARGOS): Supporting development and validation of Infectious Disease Dx tests.</title>
        <authorList>
            <person name="Minogue T."/>
            <person name="Wolcott M."/>
            <person name="Wasieloski L."/>
            <person name="Aguilar W."/>
            <person name="Moore D."/>
            <person name="Tallon L."/>
            <person name="Sadzewicz L."/>
            <person name="Ott S."/>
            <person name="Zhao X."/>
            <person name="Nagaraj S."/>
            <person name="Vavikolanu K."/>
            <person name="Aluvathingal J."/>
            <person name="Nadendla S."/>
            <person name="Sichtig H."/>
        </authorList>
    </citation>
    <scope>NUCLEOTIDE SEQUENCE [LARGE SCALE GENOMIC DNA]</scope>
    <source>
        <strain evidence="2">FDAARGOS_390</strain>
    </source>
</reference>
<protein>
    <recommendedName>
        <fullName evidence="3">DUF2000 domain-containing protein</fullName>
    </recommendedName>
</protein>
<dbReference type="InterPro" id="IPR023476">
    <property type="entry name" value="Pep_tRNA_hydro_II_dom_sf"/>
</dbReference>
<dbReference type="InterPro" id="IPR017021">
    <property type="entry name" value="UCP033763"/>
</dbReference>
<dbReference type="AlphaFoldDB" id="A0A2A7SEX2"/>
<dbReference type="InterPro" id="IPR018988">
    <property type="entry name" value="DUF2000"/>
</dbReference>
<proteinExistence type="predicted"/>
<dbReference type="RefSeq" id="WP_098152025.1">
    <property type="nucleotide sequence ID" value="NZ_CADEVR010000002.1"/>
</dbReference>
<evidence type="ECO:0000313" key="1">
    <source>
        <dbReference type="EMBL" id="PEH42234.1"/>
    </source>
</evidence>
<dbReference type="Pfam" id="PF09391">
    <property type="entry name" value="DUF2000"/>
    <property type="match status" value="1"/>
</dbReference>
<dbReference type="Gene3D" id="3.40.1490.10">
    <property type="entry name" value="Bit1"/>
    <property type="match status" value="1"/>
</dbReference>
<dbReference type="SUPFAM" id="SSF102462">
    <property type="entry name" value="Peptidyl-tRNA hydrolase II"/>
    <property type="match status" value="1"/>
</dbReference>
<dbReference type="PIRSF" id="PIRSF033736">
    <property type="entry name" value="UCP033763"/>
    <property type="match status" value="1"/>
</dbReference>
<evidence type="ECO:0000313" key="2">
    <source>
        <dbReference type="Proteomes" id="UP000220629"/>
    </source>
</evidence>
<gene>
    <name evidence="1" type="ORF">CRM94_08815</name>
</gene>
<evidence type="ECO:0008006" key="3">
    <source>
        <dbReference type="Google" id="ProtNLM"/>
    </source>
</evidence>
<name>A0A2A7SEX2_BURGA</name>
<dbReference type="Proteomes" id="UP000220629">
    <property type="component" value="Unassembled WGS sequence"/>
</dbReference>
<organism evidence="1 2">
    <name type="scientific">Burkholderia gladioli</name>
    <name type="common">Pseudomonas marginata</name>
    <name type="synonym">Phytomonas marginata</name>
    <dbReference type="NCBI Taxonomy" id="28095"/>
    <lineage>
        <taxon>Bacteria</taxon>
        <taxon>Pseudomonadati</taxon>
        <taxon>Pseudomonadota</taxon>
        <taxon>Betaproteobacteria</taxon>
        <taxon>Burkholderiales</taxon>
        <taxon>Burkholderiaceae</taxon>
        <taxon>Burkholderia</taxon>
    </lineage>
</organism>
<sequence>MNPVIPEHSAAPVTERCVIVVDSQLPPGRAANAAAVLALTIGQRQPALVGPPLVDADGVSHPGLIPIGIAVLSAEAARLPSIRDKALAAGCEVVDFPVQGQQTTDYSAFRDAVAQVATAELAYLGVALVGPRKAIGKIVSNLGLLK</sequence>
<dbReference type="EMBL" id="PDDY01000001">
    <property type="protein sequence ID" value="PEH42234.1"/>
    <property type="molecule type" value="Genomic_DNA"/>
</dbReference>